<evidence type="ECO:0000259" key="1">
    <source>
        <dbReference type="SMART" id="SM00198"/>
    </source>
</evidence>
<keyword evidence="3" id="KW-1185">Reference proteome</keyword>
<dbReference type="OrthoDB" id="68195at2"/>
<dbReference type="Pfam" id="PF00188">
    <property type="entry name" value="CAP"/>
    <property type="match status" value="1"/>
</dbReference>
<dbReference type="Proteomes" id="UP000017813">
    <property type="component" value="Unassembled WGS sequence"/>
</dbReference>
<reference evidence="2 3" key="1">
    <citation type="submission" date="2010-03" db="EMBL/GenBank/DDBJ databases">
        <authorList>
            <consortium name="The Broad Institute Genome Sequencing Platform"/>
            <person name="Ward D."/>
            <person name="Earl A."/>
            <person name="Feldgarden M."/>
            <person name="Gevers D."/>
            <person name="Young S."/>
            <person name="Zeng Q."/>
            <person name="Koehrsen M."/>
            <person name="Alvarado L."/>
            <person name="Berlin A.M."/>
            <person name="Borenstein D."/>
            <person name="Chapman S.B."/>
            <person name="Chen Z."/>
            <person name="Engels R."/>
            <person name="Freedman E."/>
            <person name="Gellesch M."/>
            <person name="Goldberg J."/>
            <person name="Griggs A."/>
            <person name="Gujja S."/>
            <person name="Heilman E.R."/>
            <person name="Heiman D.I."/>
            <person name="Hepburn T.A."/>
            <person name="Howarth C."/>
            <person name="Jen D."/>
            <person name="Larson L."/>
            <person name="Mehta T."/>
            <person name="Park D."/>
            <person name="Pearson M."/>
            <person name="Richards J."/>
            <person name="Roberts A."/>
            <person name="Saif S."/>
            <person name="Shea T.D."/>
            <person name="Shenoy N."/>
            <person name="Sisk P."/>
            <person name="Stolte C."/>
            <person name="Sykes S.N."/>
            <person name="Walk T."/>
            <person name="White J."/>
            <person name="Yandava C."/>
            <person name="Izard J."/>
            <person name="Baranova O.V."/>
            <person name="Blanton J.M."/>
            <person name="Tanner A.C."/>
            <person name="Dewhirst F."/>
            <person name="Haas B."/>
            <person name="Nusbaum C."/>
            <person name="Birren B."/>
        </authorList>
    </citation>
    <scope>NUCLEOTIDE SEQUENCE [LARGE SCALE GENOMIC DNA]</scope>
    <source>
        <strain evidence="2 3">ATCC 29453</strain>
    </source>
</reference>
<proteinExistence type="predicted"/>
<dbReference type="AlphaFoldDB" id="V9HKG2"/>
<dbReference type="STRING" id="641147.HMPREF9021_01718"/>
<accession>V9HKG2</accession>
<dbReference type="InterPro" id="IPR014044">
    <property type="entry name" value="CAP_dom"/>
</dbReference>
<reference evidence="2 3" key="2">
    <citation type="submission" date="2011-10" db="EMBL/GenBank/DDBJ databases">
        <title>The Genome Sequence of Simonsiella muelleri ATCC 29453.</title>
        <authorList>
            <consortium name="The Broad Institute Genome Sequencing Platform"/>
            <consortium name="The Broad Institute Genome Sequencing Center for Infectious Disease"/>
            <person name="Earl A."/>
            <person name="Ward D."/>
            <person name="Feldgarden M."/>
            <person name="Gevers D."/>
            <person name="Izard J."/>
            <person name="Baranova O.V."/>
            <person name="Blanton J.M."/>
            <person name="Tanner A.C."/>
            <person name="Dewhirst F."/>
            <person name="Young S.K."/>
            <person name="Zeng Q."/>
            <person name="Gargeya S."/>
            <person name="Fitzgerald M."/>
            <person name="Haas B."/>
            <person name="Abouelleil A."/>
            <person name="Alvarado L."/>
            <person name="Arachchi H.M."/>
            <person name="Berlin A."/>
            <person name="Brown A."/>
            <person name="Chapman S.B."/>
            <person name="Chen Z."/>
            <person name="Dunbar C."/>
            <person name="Freedman E."/>
            <person name="Gearin G."/>
            <person name="Goldberg J."/>
            <person name="Griggs A."/>
            <person name="Gujja S."/>
            <person name="Heiman D."/>
            <person name="Howarth C."/>
            <person name="Larson L."/>
            <person name="Lui A."/>
            <person name="MacDonald P.J.P."/>
            <person name="Montmayeur A."/>
            <person name="Murphy C."/>
            <person name="Neiman D."/>
            <person name="Pearson M."/>
            <person name="Priest M."/>
            <person name="Roberts A."/>
            <person name="Saif S."/>
            <person name="Shea T."/>
            <person name="Shenoy N."/>
            <person name="Sisk P."/>
            <person name="Stolte C."/>
            <person name="Sykes S."/>
            <person name="Wortman J."/>
            <person name="Nusbaum C."/>
            <person name="Birren B."/>
        </authorList>
    </citation>
    <scope>NUCLEOTIDE SEQUENCE [LARGE SCALE GENOMIC DNA]</scope>
    <source>
        <strain evidence="2 3">ATCC 29453</strain>
    </source>
</reference>
<sequence>MNKSILLTIIALNLNVLMMPNAMAITLPFKFAKPTNPQEMLNLINQARSQARKCGSQYMPAVQPLKWNLILERTAQAHANDMAQNNYFQHNSKDGRTSHDRMQQAGYTMQNRLFMTAENIAAGDESASQVIESWLSSPEHCKNLMTPELTEVGMAVASKMGTEYTNYWVQNFGTR</sequence>
<dbReference type="RefSeq" id="WP_002642123.1">
    <property type="nucleotide sequence ID" value="NZ_CP019448.1"/>
</dbReference>
<dbReference type="SMART" id="SM00198">
    <property type="entry name" value="SCP"/>
    <property type="match status" value="1"/>
</dbReference>
<dbReference type="InterPro" id="IPR035940">
    <property type="entry name" value="CAP_sf"/>
</dbReference>
<dbReference type="EMBL" id="ADCY02000035">
    <property type="protein sequence ID" value="EFG30431.1"/>
    <property type="molecule type" value="Genomic_DNA"/>
</dbReference>
<dbReference type="eggNOG" id="COG2340">
    <property type="taxonomic scope" value="Bacteria"/>
</dbReference>
<protein>
    <recommendedName>
        <fullName evidence="1">SCP domain-containing protein</fullName>
    </recommendedName>
</protein>
<name>V9HKG2_9NEIS</name>
<comment type="caution">
    <text evidence="2">The sequence shown here is derived from an EMBL/GenBank/DDBJ whole genome shotgun (WGS) entry which is preliminary data.</text>
</comment>
<dbReference type="KEGG" id="smur:BWP33_08065"/>
<dbReference type="CDD" id="cd05379">
    <property type="entry name" value="CAP_bacterial"/>
    <property type="match status" value="1"/>
</dbReference>
<dbReference type="Gene3D" id="3.40.33.10">
    <property type="entry name" value="CAP"/>
    <property type="match status" value="1"/>
</dbReference>
<dbReference type="HOGENOM" id="CLU_048111_3_0_4"/>
<evidence type="ECO:0000313" key="2">
    <source>
        <dbReference type="EMBL" id="EFG30431.1"/>
    </source>
</evidence>
<evidence type="ECO:0000313" key="3">
    <source>
        <dbReference type="Proteomes" id="UP000017813"/>
    </source>
</evidence>
<dbReference type="PANTHER" id="PTHR31157">
    <property type="entry name" value="SCP DOMAIN-CONTAINING PROTEIN"/>
    <property type="match status" value="1"/>
</dbReference>
<gene>
    <name evidence="2" type="ORF">HMPREF9021_01718</name>
</gene>
<dbReference type="PANTHER" id="PTHR31157:SF1">
    <property type="entry name" value="SCP DOMAIN-CONTAINING PROTEIN"/>
    <property type="match status" value="1"/>
</dbReference>
<dbReference type="SUPFAM" id="SSF55797">
    <property type="entry name" value="PR-1-like"/>
    <property type="match status" value="1"/>
</dbReference>
<organism evidence="2 3">
    <name type="scientific">Simonsiella muelleri ATCC 29453</name>
    <dbReference type="NCBI Taxonomy" id="641147"/>
    <lineage>
        <taxon>Bacteria</taxon>
        <taxon>Pseudomonadati</taxon>
        <taxon>Pseudomonadota</taxon>
        <taxon>Betaproteobacteria</taxon>
        <taxon>Neisseriales</taxon>
        <taxon>Neisseriaceae</taxon>
        <taxon>Simonsiella</taxon>
    </lineage>
</organism>
<feature type="domain" description="SCP" evidence="1">
    <location>
        <begin position="35"/>
        <end position="173"/>
    </location>
</feature>